<evidence type="ECO:0008006" key="3">
    <source>
        <dbReference type="Google" id="ProtNLM"/>
    </source>
</evidence>
<evidence type="ECO:0000313" key="2">
    <source>
        <dbReference type="Proteomes" id="UP001180825"/>
    </source>
</evidence>
<reference evidence="1 2" key="1">
    <citation type="submission" date="2023-07" db="EMBL/GenBank/DDBJ databases">
        <title>Sorghum-associated microbial communities from plants grown in Nebraska, USA.</title>
        <authorList>
            <person name="Schachtman D."/>
        </authorList>
    </citation>
    <scope>NUCLEOTIDE SEQUENCE [LARGE SCALE GENOMIC DNA]</scope>
    <source>
        <strain evidence="1 2">BE316</strain>
    </source>
</reference>
<dbReference type="EMBL" id="JAVDXV010000002">
    <property type="protein sequence ID" value="MDR7332550.1"/>
    <property type="molecule type" value="Genomic_DNA"/>
</dbReference>
<accession>A0ABU2A5S2</accession>
<sequence length="81" mass="8982">MSISAETYARLLSLADQAPLDCLPLTERTLARAKTLGYCQIGQIRNTPPSRLLADLGEERADELQRALYDFGMRQQVAKAS</sequence>
<organism evidence="1 2">
    <name type="scientific">Roseateles asaccharophilus</name>
    <dbReference type="NCBI Taxonomy" id="582607"/>
    <lineage>
        <taxon>Bacteria</taxon>
        <taxon>Pseudomonadati</taxon>
        <taxon>Pseudomonadota</taxon>
        <taxon>Betaproteobacteria</taxon>
        <taxon>Burkholderiales</taxon>
        <taxon>Sphaerotilaceae</taxon>
        <taxon>Roseateles</taxon>
    </lineage>
</organism>
<keyword evidence="2" id="KW-1185">Reference proteome</keyword>
<dbReference type="Proteomes" id="UP001180825">
    <property type="component" value="Unassembled WGS sequence"/>
</dbReference>
<dbReference type="RefSeq" id="WP_310327185.1">
    <property type="nucleotide sequence ID" value="NZ_JAVDXV010000002.1"/>
</dbReference>
<comment type="caution">
    <text evidence="1">The sequence shown here is derived from an EMBL/GenBank/DDBJ whole genome shotgun (WGS) entry which is preliminary data.</text>
</comment>
<gene>
    <name evidence="1" type="ORF">J2X21_001676</name>
</gene>
<proteinExistence type="predicted"/>
<name>A0ABU2A5S2_9BURK</name>
<evidence type="ECO:0000313" key="1">
    <source>
        <dbReference type="EMBL" id="MDR7332550.1"/>
    </source>
</evidence>
<protein>
    <recommendedName>
        <fullName evidence="3">DNA-directed RNA polymerase subunit alpha</fullName>
    </recommendedName>
</protein>